<dbReference type="Proteomes" id="UP000679725">
    <property type="component" value="Unassembled WGS sequence"/>
</dbReference>
<reference evidence="1 2" key="1">
    <citation type="submission" date="2021-04" db="EMBL/GenBank/DDBJ databases">
        <authorList>
            <person name="Rodrigo-Torres L."/>
            <person name="Arahal R. D."/>
            <person name="Lucena T."/>
        </authorList>
    </citation>
    <scope>NUCLEOTIDE SEQUENCE [LARGE SCALE GENOMIC DNA]</scope>
    <source>
        <strain evidence="1 2">CECT 9623</strain>
    </source>
</reference>
<keyword evidence="2" id="KW-1185">Reference proteome</keyword>
<evidence type="ECO:0000313" key="1">
    <source>
        <dbReference type="EMBL" id="CAG5067937.1"/>
    </source>
</evidence>
<name>A0ABM8UKN6_9BACT</name>
<organism evidence="1 2">
    <name type="scientific">Dyadobacter linearis</name>
    <dbReference type="NCBI Taxonomy" id="2823330"/>
    <lineage>
        <taxon>Bacteria</taxon>
        <taxon>Pseudomonadati</taxon>
        <taxon>Bacteroidota</taxon>
        <taxon>Cytophagia</taxon>
        <taxon>Cytophagales</taxon>
        <taxon>Spirosomataceae</taxon>
        <taxon>Dyadobacter</taxon>
    </lineage>
</organism>
<protein>
    <submittedName>
        <fullName evidence="1">Uncharacterized protein</fullName>
    </submittedName>
</protein>
<proteinExistence type="predicted"/>
<evidence type="ECO:0000313" key="2">
    <source>
        <dbReference type="Proteomes" id="UP000679725"/>
    </source>
</evidence>
<sequence>MNKQVASKVDRDRFGSTKFSSLRPGNIVSITTIYKESKSYSSIWEVISVAGTKIAVKEIEHGKQFEVDIATNEYAWPINFEPSQFGYPKLSEQKQFVVGATKLISIERWQESPAWKEGPGKLYEELTRSNPHVDYSDLTEFQFERTHTGYEVLRACDNAVLFKAKFSKTMNEWIGLQNIHELQNVYSDKLPNEKLDLSEFIALRIRKQQFERRQIDRFGDEGYQIRNLDGYYQYVLRDGTMEKIQPINLPLY</sequence>
<accession>A0ABM8UKN6</accession>
<dbReference type="EMBL" id="CAJRAU010000001">
    <property type="protein sequence ID" value="CAG5067937.1"/>
    <property type="molecule type" value="Genomic_DNA"/>
</dbReference>
<comment type="caution">
    <text evidence="1">The sequence shown here is derived from an EMBL/GenBank/DDBJ whole genome shotgun (WGS) entry which is preliminary data.</text>
</comment>
<dbReference type="RefSeq" id="WP_215232067.1">
    <property type="nucleotide sequence ID" value="NZ_CAJRAU010000001.1"/>
</dbReference>
<gene>
    <name evidence="1" type="ORF">DYBT9623_00665</name>
</gene>